<dbReference type="Gene3D" id="1.10.357.10">
    <property type="entry name" value="Tetracycline Repressor, domain 2"/>
    <property type="match status" value="1"/>
</dbReference>
<feature type="domain" description="HTH tetR-type" evidence="5">
    <location>
        <begin position="16"/>
        <end position="76"/>
    </location>
</feature>
<organism evidence="6 7">
    <name type="scientific">Streptomyces tremellae</name>
    <dbReference type="NCBI Taxonomy" id="1124239"/>
    <lineage>
        <taxon>Bacteria</taxon>
        <taxon>Bacillati</taxon>
        <taxon>Actinomycetota</taxon>
        <taxon>Actinomycetes</taxon>
        <taxon>Kitasatosporales</taxon>
        <taxon>Streptomycetaceae</taxon>
        <taxon>Streptomyces</taxon>
    </lineage>
</organism>
<keyword evidence="2 4" id="KW-0238">DNA-binding</keyword>
<dbReference type="Proteomes" id="UP001499884">
    <property type="component" value="Unassembled WGS sequence"/>
</dbReference>
<dbReference type="Pfam" id="PF00440">
    <property type="entry name" value="TetR_N"/>
    <property type="match status" value="1"/>
</dbReference>
<dbReference type="PROSITE" id="PS50977">
    <property type="entry name" value="HTH_TETR_2"/>
    <property type="match status" value="1"/>
</dbReference>
<dbReference type="PRINTS" id="PR00455">
    <property type="entry name" value="HTHTETR"/>
</dbReference>
<evidence type="ECO:0000259" key="5">
    <source>
        <dbReference type="PROSITE" id="PS50977"/>
    </source>
</evidence>
<dbReference type="SUPFAM" id="SSF46689">
    <property type="entry name" value="Homeodomain-like"/>
    <property type="match status" value="1"/>
</dbReference>
<dbReference type="PANTHER" id="PTHR30055">
    <property type="entry name" value="HTH-TYPE TRANSCRIPTIONAL REGULATOR RUTR"/>
    <property type="match status" value="1"/>
</dbReference>
<dbReference type="PANTHER" id="PTHR30055:SF234">
    <property type="entry name" value="HTH-TYPE TRANSCRIPTIONAL REGULATOR BETI"/>
    <property type="match status" value="1"/>
</dbReference>
<dbReference type="InterPro" id="IPR009057">
    <property type="entry name" value="Homeodomain-like_sf"/>
</dbReference>
<evidence type="ECO:0000256" key="2">
    <source>
        <dbReference type="ARBA" id="ARBA00023125"/>
    </source>
</evidence>
<evidence type="ECO:0000256" key="4">
    <source>
        <dbReference type="PROSITE-ProRule" id="PRU00335"/>
    </source>
</evidence>
<evidence type="ECO:0000313" key="7">
    <source>
        <dbReference type="Proteomes" id="UP001499884"/>
    </source>
</evidence>
<dbReference type="RefSeq" id="WP_345643351.1">
    <property type="nucleotide sequence ID" value="NZ_BAABEP010000007.1"/>
</dbReference>
<dbReference type="EMBL" id="BAABEP010000007">
    <property type="protein sequence ID" value="GAA3720215.1"/>
    <property type="molecule type" value="Genomic_DNA"/>
</dbReference>
<evidence type="ECO:0000256" key="3">
    <source>
        <dbReference type="ARBA" id="ARBA00023163"/>
    </source>
</evidence>
<keyword evidence="7" id="KW-1185">Reference proteome</keyword>
<accession>A0ABP7EM04</accession>
<proteinExistence type="predicted"/>
<dbReference type="InterPro" id="IPR001647">
    <property type="entry name" value="HTH_TetR"/>
</dbReference>
<sequence length="211" mass="22040">MSPRPYRSTVRERAAASTRNAILDAAESLFAEHGYPRVSVSRVAEAAEVAAGTVYASFGSKAALVVGLMERAAADEAVTRALAAVDAADSGGQVVALTLAGAGALLRRHGRAISVLYDNASADPDIAAAVERAEALQRERLDGIVARLADLGALRAGLARRDAVRVLEYYAGPPSWRRLRALGWSGRRAEEWLTDQVSYALLGAPGGAASA</sequence>
<evidence type="ECO:0000256" key="1">
    <source>
        <dbReference type="ARBA" id="ARBA00023015"/>
    </source>
</evidence>
<protein>
    <recommendedName>
        <fullName evidence="5">HTH tetR-type domain-containing protein</fullName>
    </recommendedName>
</protein>
<feature type="DNA-binding region" description="H-T-H motif" evidence="4">
    <location>
        <begin position="39"/>
        <end position="58"/>
    </location>
</feature>
<dbReference type="InterPro" id="IPR050109">
    <property type="entry name" value="HTH-type_TetR-like_transc_reg"/>
</dbReference>
<evidence type="ECO:0000313" key="6">
    <source>
        <dbReference type="EMBL" id="GAA3720215.1"/>
    </source>
</evidence>
<keyword evidence="3" id="KW-0804">Transcription</keyword>
<gene>
    <name evidence="6" type="ORF">GCM10023082_17010</name>
</gene>
<keyword evidence="1" id="KW-0805">Transcription regulation</keyword>
<reference evidence="7" key="1">
    <citation type="journal article" date="2019" name="Int. J. Syst. Evol. Microbiol.">
        <title>The Global Catalogue of Microorganisms (GCM) 10K type strain sequencing project: providing services to taxonomists for standard genome sequencing and annotation.</title>
        <authorList>
            <consortium name="The Broad Institute Genomics Platform"/>
            <consortium name="The Broad Institute Genome Sequencing Center for Infectious Disease"/>
            <person name="Wu L."/>
            <person name="Ma J."/>
        </authorList>
    </citation>
    <scope>NUCLEOTIDE SEQUENCE [LARGE SCALE GENOMIC DNA]</scope>
    <source>
        <strain evidence="7">JCM 30846</strain>
    </source>
</reference>
<name>A0ABP7EM04_9ACTN</name>
<comment type="caution">
    <text evidence="6">The sequence shown here is derived from an EMBL/GenBank/DDBJ whole genome shotgun (WGS) entry which is preliminary data.</text>
</comment>